<comment type="similarity">
    <text evidence="1 4">Belongs to the HypD family.</text>
</comment>
<dbReference type="Proteomes" id="UP001177592">
    <property type="component" value="Chromosome"/>
</dbReference>
<dbReference type="InterPro" id="IPR042243">
    <property type="entry name" value="HypD_1"/>
</dbReference>
<evidence type="ECO:0000313" key="9">
    <source>
        <dbReference type="Proteomes" id="UP001177592"/>
    </source>
</evidence>
<dbReference type="AlphaFoldDB" id="A0A4P7KW89"/>
<dbReference type="Proteomes" id="UP001177595">
    <property type="component" value="Chromosome"/>
</dbReference>
<dbReference type="PIRSF" id="PIRSF005622">
    <property type="entry name" value="Hydrgn_mat_hypD"/>
    <property type="match status" value="1"/>
</dbReference>
<evidence type="ECO:0000256" key="3">
    <source>
        <dbReference type="ARBA" id="ARBA00023004"/>
    </source>
</evidence>
<dbReference type="PANTHER" id="PTHR30149">
    <property type="entry name" value="HYDROGENASE PROTEIN ASSEMBLY PROTEIN HYPD"/>
    <property type="match status" value="1"/>
</dbReference>
<reference evidence="5 8" key="1">
    <citation type="submission" date="2019-03" db="EMBL/GenBank/DDBJ databases">
        <title>Long-read sequencing reveals hyperdense prophage content in a complex bacterial symbiont genome.</title>
        <authorList>
            <person name="Frost C.L."/>
            <person name="Siozios S."/>
            <person name="Nadal-Jimenez P."/>
            <person name="Brockhurst M.A."/>
            <person name="King K.C."/>
            <person name="Darby A.C."/>
            <person name="Hurst G.D.D."/>
        </authorList>
    </citation>
    <scope>NUCLEOTIDE SEQUENCE [LARGE SCALE GENOMIC DNA]</scope>
    <source>
        <strain evidence="5 8">FIN</strain>
    </source>
</reference>
<protein>
    <recommendedName>
        <fullName evidence="4">Hydrogenase maturation factor</fullName>
    </recommendedName>
</protein>
<reference evidence="6" key="2">
    <citation type="submission" date="2023-04" db="EMBL/GenBank/DDBJ databases">
        <title>Genome dynamics across the evolutionary transition to endosymbiosis.</title>
        <authorList>
            <person name="Siozios S."/>
            <person name="Nadal-Jimenez P."/>
            <person name="Azagi T."/>
            <person name="Sprong H."/>
            <person name="Frost C.L."/>
            <person name="Parratt S.R."/>
            <person name="Taylor G."/>
            <person name="Brettell L."/>
            <person name="Lew K.C."/>
            <person name="Croft L."/>
            <person name="King K.C."/>
            <person name="Brockhurst M.A."/>
            <person name="Hypsa V."/>
            <person name="Novakova E."/>
            <person name="Darby A.C."/>
            <person name="Hurst G.D.D."/>
        </authorList>
    </citation>
    <scope>NUCLEOTIDE SEQUENCE</scope>
    <source>
        <strain evidence="7">ANv_CAN</strain>
        <strain evidence="6">APv</strain>
    </source>
</reference>
<dbReference type="NCBIfam" id="TIGR00075">
    <property type="entry name" value="hypD"/>
    <property type="match status" value="1"/>
</dbReference>
<evidence type="ECO:0000313" key="6">
    <source>
        <dbReference type="EMBL" id="WGM00720.1"/>
    </source>
</evidence>
<dbReference type="GeneID" id="96878055"/>
<keyword evidence="2" id="KW-0479">Metal-binding</keyword>
<dbReference type="GO" id="GO:0005506">
    <property type="term" value="F:iron ion binding"/>
    <property type="evidence" value="ECO:0007669"/>
    <property type="project" value="TreeGrafter"/>
</dbReference>
<evidence type="ECO:0000313" key="8">
    <source>
        <dbReference type="Proteomes" id="UP000295134"/>
    </source>
</evidence>
<dbReference type="EMBL" id="CP123504">
    <property type="protein sequence ID" value="WGM00720.1"/>
    <property type="molecule type" value="Genomic_DNA"/>
</dbReference>
<sequence length="373" mass="41875">MRFIDEYRDQQKVMSLIEIINQRAKHLPYSEQRPFRIMEVCGGHTHAIFKFGLDQLLPKNVEFIHGPGCPVCVLPMARIDSCLEIANQPQVIFCTFGDAMRVPGKNGSLLTARAGGADVRIIYSPMDALKLAQQNPTKKVVLFGLGFETTMPTTALTLIQAKAANIDNFYFFCQHITLIPVLKNLLQQPDNSIDAFLAPGHVSMIIGIYAYNFIATQYQRPLVVAGFEPVDLLQGVLMLIEQKIAANSRVENQYRRVVPDAGNSKAQTVMQQVFSIKGTSEWRGLGMIEHSGVYLNKKYQQFDAEQHFHLRPPTGYDDPQTYCGQVLTGRCKPVQCPRFGRQCNPQNALGALMVSSEGACSAWYQYRSQEYEV</sequence>
<dbReference type="KEGG" id="ans:ArsFIN_30710"/>
<dbReference type="InterPro" id="IPR002780">
    <property type="entry name" value="Hyd_form_HypD"/>
</dbReference>
<dbReference type="EMBL" id="CP038613">
    <property type="protein sequence ID" value="QBY44485.1"/>
    <property type="molecule type" value="Genomic_DNA"/>
</dbReference>
<dbReference type="Gene3D" id="6.10.20.100">
    <property type="match status" value="1"/>
</dbReference>
<evidence type="ECO:0000313" key="5">
    <source>
        <dbReference type="EMBL" id="QBY44485.1"/>
    </source>
</evidence>
<keyword evidence="3" id="KW-0408">Iron</keyword>
<dbReference type="InterPro" id="IPR042244">
    <property type="entry name" value="HypD_2_sf"/>
</dbReference>
<organism evidence="5 8">
    <name type="scientific">Arsenophonus nasoniae</name>
    <name type="common">son-killer infecting Nasonia vitripennis</name>
    <dbReference type="NCBI Taxonomy" id="638"/>
    <lineage>
        <taxon>Bacteria</taxon>
        <taxon>Pseudomonadati</taxon>
        <taxon>Pseudomonadota</taxon>
        <taxon>Gammaproteobacteria</taxon>
        <taxon>Enterobacterales</taxon>
        <taxon>Morganellaceae</taxon>
        <taxon>Arsenophonus</taxon>
    </lineage>
</organism>
<dbReference type="GO" id="GO:0051539">
    <property type="term" value="F:4 iron, 4 sulfur cluster binding"/>
    <property type="evidence" value="ECO:0007669"/>
    <property type="project" value="TreeGrafter"/>
</dbReference>
<evidence type="ECO:0000256" key="2">
    <source>
        <dbReference type="ARBA" id="ARBA00022723"/>
    </source>
</evidence>
<dbReference type="PANTHER" id="PTHR30149:SF0">
    <property type="entry name" value="HYDROGENASE MATURATION FACTOR HYPD"/>
    <property type="match status" value="1"/>
</dbReference>
<gene>
    <name evidence="5" type="primary">hypD</name>
    <name evidence="5" type="ORF">ArsFIN_30710</name>
    <name evidence="6" type="ORF">QE210_12770</name>
    <name evidence="7" type="ORF">QE258_14240</name>
</gene>
<evidence type="ECO:0000313" key="7">
    <source>
        <dbReference type="EMBL" id="WGM04747.1"/>
    </source>
</evidence>
<dbReference type="GO" id="GO:0051604">
    <property type="term" value="P:protein maturation"/>
    <property type="evidence" value="ECO:0007669"/>
    <property type="project" value="TreeGrafter"/>
</dbReference>
<dbReference type="Gene3D" id="3.40.50.11740">
    <property type="entry name" value="HypD, alpha/beta domain 2"/>
    <property type="match status" value="2"/>
</dbReference>
<evidence type="ECO:0000256" key="4">
    <source>
        <dbReference type="PIRNR" id="PIRNR005622"/>
    </source>
</evidence>
<dbReference type="GO" id="GO:0070025">
    <property type="term" value="F:carbon monoxide binding"/>
    <property type="evidence" value="ECO:0007669"/>
    <property type="project" value="TreeGrafter"/>
</dbReference>
<name>A0A4P7KW89_9GAMM</name>
<dbReference type="EMBL" id="CP123523">
    <property type="protein sequence ID" value="WGM04747.1"/>
    <property type="molecule type" value="Genomic_DNA"/>
</dbReference>
<dbReference type="RefSeq" id="WP_026822329.1">
    <property type="nucleotide sequence ID" value="NZ_CP038613.1"/>
</dbReference>
<keyword evidence="9" id="KW-1185">Reference proteome</keyword>
<dbReference type="Pfam" id="PF01924">
    <property type="entry name" value="HypD"/>
    <property type="match status" value="1"/>
</dbReference>
<proteinExistence type="inferred from homology"/>
<evidence type="ECO:0000256" key="1">
    <source>
        <dbReference type="ARBA" id="ARBA00007888"/>
    </source>
</evidence>
<dbReference type="Proteomes" id="UP000295134">
    <property type="component" value="Chromosome"/>
</dbReference>
<accession>A0A4P7KW89</accession>